<name>A0AAD8XUJ5_9STRA</name>
<protein>
    <submittedName>
        <fullName evidence="2">Uncharacterized protein</fullName>
    </submittedName>
</protein>
<feature type="compositionally biased region" description="Low complexity" evidence="1">
    <location>
        <begin position="405"/>
        <end position="418"/>
    </location>
</feature>
<feature type="compositionally biased region" description="Polar residues" evidence="1">
    <location>
        <begin position="486"/>
        <end position="497"/>
    </location>
</feature>
<evidence type="ECO:0000313" key="2">
    <source>
        <dbReference type="EMBL" id="KAK1733698.1"/>
    </source>
</evidence>
<dbReference type="AlphaFoldDB" id="A0AAD8XUJ5"/>
<dbReference type="Proteomes" id="UP001224775">
    <property type="component" value="Unassembled WGS sequence"/>
</dbReference>
<keyword evidence="3" id="KW-1185">Reference proteome</keyword>
<feature type="region of interest" description="Disordered" evidence="1">
    <location>
        <begin position="399"/>
        <end position="425"/>
    </location>
</feature>
<feature type="compositionally biased region" description="Basic and acidic residues" evidence="1">
    <location>
        <begin position="284"/>
        <end position="302"/>
    </location>
</feature>
<organism evidence="2 3">
    <name type="scientific">Skeletonema marinoi</name>
    <dbReference type="NCBI Taxonomy" id="267567"/>
    <lineage>
        <taxon>Eukaryota</taxon>
        <taxon>Sar</taxon>
        <taxon>Stramenopiles</taxon>
        <taxon>Ochrophyta</taxon>
        <taxon>Bacillariophyta</taxon>
        <taxon>Coscinodiscophyceae</taxon>
        <taxon>Thalassiosirophycidae</taxon>
        <taxon>Thalassiosirales</taxon>
        <taxon>Skeletonemataceae</taxon>
        <taxon>Skeletonema</taxon>
        <taxon>Skeletonema marinoi-dohrnii complex</taxon>
    </lineage>
</organism>
<feature type="region of interest" description="Disordered" evidence="1">
    <location>
        <begin position="21"/>
        <end position="40"/>
    </location>
</feature>
<accession>A0AAD8XUJ5</accession>
<feature type="compositionally biased region" description="Low complexity" evidence="1">
    <location>
        <begin position="62"/>
        <end position="74"/>
    </location>
</feature>
<feature type="region of interest" description="Disordered" evidence="1">
    <location>
        <begin position="267"/>
        <end position="302"/>
    </location>
</feature>
<feature type="region of interest" description="Disordered" evidence="1">
    <location>
        <begin position="485"/>
        <end position="504"/>
    </location>
</feature>
<evidence type="ECO:0000313" key="3">
    <source>
        <dbReference type="Proteomes" id="UP001224775"/>
    </source>
</evidence>
<gene>
    <name evidence="2" type="ORF">QTG54_015553</name>
</gene>
<feature type="region of interest" description="Disordered" evidence="1">
    <location>
        <begin position="127"/>
        <end position="164"/>
    </location>
</feature>
<feature type="compositionally biased region" description="Acidic residues" evidence="1">
    <location>
        <begin position="130"/>
        <end position="154"/>
    </location>
</feature>
<sequence>MMMQSASEQSCSESRLLHYDSPASSYKKGGAPGNNLVASPITSYLSPKSKAFLSPSENVGVTTPPTSKASSSPGGDDDYSPISNYSRESSGSGIIDHTALLLGLHDELEDESDDEARHCCFSPMASVDALDGEIDPDDDYDDDDNNNSDSDELETVGSYDGPPLQLAIDTNRGVMTVSDNNIVGTDLSLVATQLDLDVQEGTVTKAVDESGETVSKAASMKAKASSVFSAKAQKAKQKTLDVIAPKITLMATRKSEQRINDELSAASSKGKLAAKQASEMVSSMKDKAAQKAHEVKDKAAQKAHKVKDITLEVVGRKAYHKADELSHNGSEAISLLSDDVGSEGSVGTGSAKATATATATQRAIKKLPNLPRPPKTLFLKKGTINKKFMSSIAAKRTQNKATIDQSVEQHQHQQQSSVCSPGPSSIISPTNSYDMSSCIDADGFLLSPQSSLGFISPTASIDEYSGGIDNSVAFDAFSDTDRFDNFESSSTSRVPSNTDDDGELLSKELKAAIQSKARKPPLLPPSGRPRQK</sequence>
<feature type="region of interest" description="Disordered" evidence="1">
    <location>
        <begin position="52"/>
        <end position="91"/>
    </location>
</feature>
<proteinExistence type="predicted"/>
<feature type="compositionally biased region" description="Low complexity" evidence="1">
    <location>
        <begin position="267"/>
        <end position="278"/>
    </location>
</feature>
<evidence type="ECO:0000256" key="1">
    <source>
        <dbReference type="SAM" id="MobiDB-lite"/>
    </source>
</evidence>
<reference evidence="2" key="1">
    <citation type="submission" date="2023-06" db="EMBL/GenBank/DDBJ databases">
        <title>Survivors Of The Sea: Transcriptome response of Skeletonema marinoi to long-term dormancy.</title>
        <authorList>
            <person name="Pinder M.I.M."/>
            <person name="Kourtchenko O."/>
            <person name="Robertson E.K."/>
            <person name="Larsson T."/>
            <person name="Maumus F."/>
            <person name="Osuna-Cruz C.M."/>
            <person name="Vancaester E."/>
            <person name="Stenow R."/>
            <person name="Vandepoele K."/>
            <person name="Ploug H."/>
            <person name="Bruchert V."/>
            <person name="Godhe A."/>
            <person name="Topel M."/>
        </authorList>
    </citation>
    <scope>NUCLEOTIDE SEQUENCE</scope>
    <source>
        <strain evidence="2">R05AC</strain>
    </source>
</reference>
<comment type="caution">
    <text evidence="2">The sequence shown here is derived from an EMBL/GenBank/DDBJ whole genome shotgun (WGS) entry which is preliminary data.</text>
</comment>
<dbReference type="EMBL" id="JATAAI010000045">
    <property type="protein sequence ID" value="KAK1733698.1"/>
    <property type="molecule type" value="Genomic_DNA"/>
</dbReference>